<dbReference type="EMBL" id="CP049871">
    <property type="protein sequence ID" value="QIL02463.1"/>
    <property type="molecule type" value="Genomic_DNA"/>
</dbReference>
<dbReference type="Pfam" id="PF04325">
    <property type="entry name" value="DUF465"/>
    <property type="match status" value="1"/>
</dbReference>
<organism evidence="1 2">
    <name type="scientific">Sphingomonas sinipercae</name>
    <dbReference type="NCBI Taxonomy" id="2714944"/>
    <lineage>
        <taxon>Bacteria</taxon>
        <taxon>Pseudomonadati</taxon>
        <taxon>Pseudomonadota</taxon>
        <taxon>Alphaproteobacteria</taxon>
        <taxon>Sphingomonadales</taxon>
        <taxon>Sphingomonadaceae</taxon>
        <taxon>Sphingomonas</taxon>
    </lineage>
</organism>
<name>A0A6G7ZNF1_9SPHN</name>
<gene>
    <name evidence="1" type="ORF">G7078_06430</name>
</gene>
<reference evidence="1 2" key="1">
    <citation type="submission" date="2020-03" db="EMBL/GenBank/DDBJ databases">
        <title>Sphingomonas sp. nov., isolated from fish.</title>
        <authorList>
            <person name="Hyun D.-W."/>
            <person name="Bae J.-W."/>
        </authorList>
    </citation>
    <scope>NUCLEOTIDE SEQUENCE [LARGE SCALE GENOMIC DNA]</scope>
    <source>
        <strain evidence="1 2">HDW15C</strain>
    </source>
</reference>
<accession>A0A6G7ZNF1</accession>
<dbReference type="Proteomes" id="UP000502502">
    <property type="component" value="Chromosome"/>
</dbReference>
<dbReference type="KEGG" id="ssin:G7078_06430"/>
<evidence type="ECO:0000313" key="1">
    <source>
        <dbReference type="EMBL" id="QIL02463.1"/>
    </source>
</evidence>
<protein>
    <submittedName>
        <fullName evidence="1">DUF465 domain-containing protein</fullName>
    </submittedName>
</protein>
<dbReference type="InterPro" id="IPR038444">
    <property type="entry name" value="DUF465_sf"/>
</dbReference>
<keyword evidence="2" id="KW-1185">Reference proteome</keyword>
<evidence type="ECO:0000313" key="2">
    <source>
        <dbReference type="Proteomes" id="UP000502502"/>
    </source>
</evidence>
<dbReference type="RefSeq" id="WP_166094202.1">
    <property type="nucleotide sequence ID" value="NZ_CP049871.1"/>
</dbReference>
<dbReference type="Gene3D" id="6.10.280.50">
    <property type="match status" value="1"/>
</dbReference>
<dbReference type="AlphaFoldDB" id="A0A6G7ZNF1"/>
<dbReference type="InterPro" id="IPR007420">
    <property type="entry name" value="DUF465"/>
</dbReference>
<proteinExistence type="predicted"/>
<sequence>MDKSQVEALESKHAALHAIIDEEEHRPHPNEDLLHELKKEKLKLKDELAGHYVH</sequence>